<protein>
    <submittedName>
        <fullName evidence="4">Cupin domain</fullName>
    </submittedName>
</protein>
<proteinExistence type="predicted"/>
<evidence type="ECO:0000313" key="4">
    <source>
        <dbReference type="EMBL" id="RBP44249.1"/>
    </source>
</evidence>
<sequence>MEDMEDTQRRHSQKPPGDDRVAVYTAVFGAYDDPPVVRQPDPALTYVLLTEDVAMQVPSPWQVMVVDRVFDDPQRDARRVKLLPHLFLGEFDISVWVDANCDLLALDLQTIHNLLGDADVAVCPHHSRRCLYDEARAVQELLMDSPELIERQMALYRGSEFPENFGLHGTMFLVRRLDTLLGRQFCHEWWTEVSRHSKRDQLSFDFVRWKSRARVQTLDLSHVDNPVFRWSGKHKVPRIPYSQSGNGQSASLPLPAPSGQPVAASPHPKARGLEASLVEQARSQLATQGYAEPIKLFSVQECQWLLKGLEVKGAPPAEWFKGNAVNHRAFYDAATDWRIMSRVIAAIGEHVVLWGAWLVNREPGEKHPWHSDIESSAPQGKTVSVWIGMRGTCAETSLKMAPGSHLFGITVQEKASQKGRRRQDICDEDIGAWTEECGAAEAPRLVPMQDGEALFFDGRIWHGSNNLSPELRRTALLLQYASVDTPIRMPVPYQCEWPFQMLERPLPPCLLVKGVDRVQVNRIVPSPPLPYATGERRLHSTVASADPSSLKGIVSPGWKAHILFEGTTHGLADVRSHVSLLQPGRCPHPPVQHPEEEFKLMLKGEVEAYFPDLRHEPDGGRRRLRPGDITYTPAGFYHTVSSVGPEPARYMMCKWIADPSGATPSLGFAQVTVPPSGGEDAVKGDGCWHKTVLFEGPTACLSKLRCHVTTVEPGGGHAPRVDSYDIMIVVLEGEVLSLGQRMGKDGVLFCAAGIPHGMENVGTVPARYLVLELHGGRMTTRLLREEGVTGSA</sequence>
<evidence type="ECO:0000313" key="5">
    <source>
        <dbReference type="Proteomes" id="UP000253426"/>
    </source>
</evidence>
<dbReference type="Pfam" id="PF07883">
    <property type="entry name" value="Cupin_2"/>
    <property type="match status" value="1"/>
</dbReference>
<dbReference type="Proteomes" id="UP000253426">
    <property type="component" value="Unassembled WGS sequence"/>
</dbReference>
<dbReference type="OrthoDB" id="9814777at2"/>
<evidence type="ECO:0000259" key="3">
    <source>
        <dbReference type="Pfam" id="PF07883"/>
    </source>
</evidence>
<dbReference type="PANTHER" id="PTHR12956">
    <property type="entry name" value="ALKALINE CERAMIDASE-RELATED"/>
    <property type="match status" value="1"/>
</dbReference>
<dbReference type="InterPro" id="IPR006852">
    <property type="entry name" value="TOD1_MUCI70"/>
</dbReference>
<evidence type="ECO:0000256" key="1">
    <source>
        <dbReference type="SAM" id="MobiDB-lite"/>
    </source>
</evidence>
<feature type="compositionally biased region" description="Polar residues" evidence="1">
    <location>
        <begin position="241"/>
        <end position="251"/>
    </location>
</feature>
<dbReference type="Gene3D" id="2.60.120.620">
    <property type="entry name" value="q2cbj1_9rhob like domain"/>
    <property type="match status" value="1"/>
</dbReference>
<dbReference type="Pfam" id="PF05721">
    <property type="entry name" value="PhyH"/>
    <property type="match status" value="1"/>
</dbReference>
<dbReference type="SUPFAM" id="SSF51197">
    <property type="entry name" value="Clavaminate synthase-like"/>
    <property type="match status" value="1"/>
</dbReference>
<dbReference type="InterPro" id="IPR014710">
    <property type="entry name" value="RmlC-like_jellyroll"/>
</dbReference>
<dbReference type="SUPFAM" id="SSF51182">
    <property type="entry name" value="RmlC-like cupins"/>
    <property type="match status" value="1"/>
</dbReference>
<name>A0A366HM84_9BACT</name>
<dbReference type="InterPro" id="IPR048354">
    <property type="entry name" value="TOD1_MUCI70_glycTrfase_dom"/>
</dbReference>
<keyword evidence="5" id="KW-1185">Reference proteome</keyword>
<dbReference type="Gene3D" id="2.60.120.10">
    <property type="entry name" value="Jelly Rolls"/>
    <property type="match status" value="2"/>
</dbReference>
<dbReference type="AlphaFoldDB" id="A0A366HM84"/>
<dbReference type="InterPro" id="IPR013096">
    <property type="entry name" value="Cupin_2"/>
</dbReference>
<comment type="caution">
    <text evidence="4">The sequence shown here is derived from an EMBL/GenBank/DDBJ whole genome shotgun (WGS) entry which is preliminary data.</text>
</comment>
<gene>
    <name evidence="4" type="ORF">DES53_10468</name>
</gene>
<organism evidence="4 5">
    <name type="scientific">Roseimicrobium gellanilyticum</name>
    <dbReference type="NCBI Taxonomy" id="748857"/>
    <lineage>
        <taxon>Bacteria</taxon>
        <taxon>Pseudomonadati</taxon>
        <taxon>Verrucomicrobiota</taxon>
        <taxon>Verrucomicrobiia</taxon>
        <taxon>Verrucomicrobiales</taxon>
        <taxon>Verrucomicrobiaceae</taxon>
        <taxon>Roseimicrobium</taxon>
    </lineage>
</organism>
<dbReference type="Pfam" id="PF04765">
    <property type="entry name" value="TOD1_MUCI70"/>
    <property type="match status" value="1"/>
</dbReference>
<feature type="domain" description="TOD1/MUCI70 glycosyltransferase-like" evidence="2">
    <location>
        <begin position="61"/>
        <end position="215"/>
    </location>
</feature>
<accession>A0A366HM84</accession>
<reference evidence="4 5" key="1">
    <citation type="submission" date="2018-06" db="EMBL/GenBank/DDBJ databases">
        <title>Genomic Encyclopedia of Type Strains, Phase IV (KMG-IV): sequencing the most valuable type-strain genomes for metagenomic binning, comparative biology and taxonomic classification.</title>
        <authorList>
            <person name="Goeker M."/>
        </authorList>
    </citation>
    <scope>NUCLEOTIDE SEQUENCE [LARGE SCALE GENOMIC DNA]</scope>
    <source>
        <strain evidence="4 5">DSM 25532</strain>
    </source>
</reference>
<evidence type="ECO:0000259" key="2">
    <source>
        <dbReference type="Pfam" id="PF04765"/>
    </source>
</evidence>
<dbReference type="InterPro" id="IPR011051">
    <property type="entry name" value="RmlC_Cupin_sf"/>
</dbReference>
<feature type="domain" description="Cupin type-2" evidence="3">
    <location>
        <begin position="580"/>
        <end position="652"/>
    </location>
</feature>
<dbReference type="EMBL" id="QNRR01000004">
    <property type="protein sequence ID" value="RBP44249.1"/>
    <property type="molecule type" value="Genomic_DNA"/>
</dbReference>
<feature type="region of interest" description="Disordered" evidence="1">
    <location>
        <begin position="239"/>
        <end position="269"/>
    </location>
</feature>
<dbReference type="GO" id="GO:0016706">
    <property type="term" value="F:2-oxoglutarate-dependent dioxygenase activity"/>
    <property type="evidence" value="ECO:0007669"/>
    <property type="project" value="UniProtKB-ARBA"/>
</dbReference>
<dbReference type="InterPro" id="IPR008775">
    <property type="entry name" value="Phytyl_CoA_dOase-like"/>
</dbReference>
<dbReference type="CDD" id="cd02209">
    <property type="entry name" value="cupin_XRE_C"/>
    <property type="match status" value="1"/>
</dbReference>